<gene>
    <name evidence="5" type="ORF">ACIBP5_25670</name>
</gene>
<dbReference type="RefSeq" id="WP_101787085.1">
    <property type="nucleotide sequence ID" value="NZ_JBITMB010000006.1"/>
</dbReference>
<keyword evidence="3" id="KW-0732">Signal</keyword>
<reference evidence="5 6" key="1">
    <citation type="submission" date="2024-10" db="EMBL/GenBank/DDBJ databases">
        <title>The Natural Products Discovery Center: Release of the First 8490 Sequenced Strains for Exploring Actinobacteria Biosynthetic Diversity.</title>
        <authorList>
            <person name="Kalkreuter E."/>
            <person name="Kautsar S.A."/>
            <person name="Yang D."/>
            <person name="Bader C.D."/>
            <person name="Teijaro C.N."/>
            <person name="Fluegel L."/>
            <person name="Davis C.M."/>
            <person name="Simpson J.R."/>
            <person name="Lauterbach L."/>
            <person name="Steele A.D."/>
            <person name="Gui C."/>
            <person name="Meng S."/>
            <person name="Li G."/>
            <person name="Viehrig K."/>
            <person name="Ye F."/>
            <person name="Su P."/>
            <person name="Kiefer A.F."/>
            <person name="Nichols A."/>
            <person name="Cepeda A.J."/>
            <person name="Yan W."/>
            <person name="Fan B."/>
            <person name="Jiang Y."/>
            <person name="Adhikari A."/>
            <person name="Zheng C.-J."/>
            <person name="Schuster L."/>
            <person name="Cowan T.M."/>
            <person name="Smanski M.J."/>
            <person name="Chevrette M.G."/>
            <person name="De Carvalho L.P.S."/>
            <person name="Shen B."/>
        </authorList>
    </citation>
    <scope>NUCLEOTIDE SEQUENCE [LARGE SCALE GENOMIC DNA]</scope>
    <source>
        <strain evidence="5 6">NPDC049503</strain>
    </source>
</reference>
<dbReference type="InterPro" id="IPR036423">
    <property type="entry name" value="SOD-like_Cu/Zn_dom_sf"/>
</dbReference>
<dbReference type="Proteomes" id="UP001612928">
    <property type="component" value="Unassembled WGS sequence"/>
</dbReference>
<protein>
    <submittedName>
        <fullName evidence="5">Superoxide dismutase family protein</fullName>
    </submittedName>
</protein>
<evidence type="ECO:0000256" key="2">
    <source>
        <dbReference type="SAM" id="MobiDB-lite"/>
    </source>
</evidence>
<feature type="signal peptide" evidence="3">
    <location>
        <begin position="1"/>
        <end position="20"/>
    </location>
</feature>
<evidence type="ECO:0000256" key="3">
    <source>
        <dbReference type="SAM" id="SignalP"/>
    </source>
</evidence>
<keyword evidence="6" id="KW-1185">Reference proteome</keyword>
<name>A0ABW8A997_9ACTN</name>
<evidence type="ECO:0000313" key="5">
    <source>
        <dbReference type="EMBL" id="MFI7443372.1"/>
    </source>
</evidence>
<evidence type="ECO:0000256" key="1">
    <source>
        <dbReference type="ARBA" id="ARBA00010457"/>
    </source>
</evidence>
<proteinExistence type="inferred from homology"/>
<dbReference type="SUPFAM" id="SSF49329">
    <property type="entry name" value="Cu,Zn superoxide dismutase-like"/>
    <property type="match status" value="1"/>
</dbReference>
<sequence length="191" mass="19622">MRLRALLLALLAAAAGCAQTGAPPAPSGTAGTASAGPSANPNLALSASGDFAPDATQAIAYDRKLAPEGARASLLVESEMEAGRTRSSLVVEGFLPGRTYGAHLHTQPCGAKPDDSGPHYQNKPGKATAKNEIWLDFTTDGTGSANASARNPWLLASDRMPRSLVIHADRTKVKKPARGEAGPRVACLTLG</sequence>
<dbReference type="InterPro" id="IPR001424">
    <property type="entry name" value="SOD_Cu_Zn_dom"/>
</dbReference>
<comment type="similarity">
    <text evidence="1">Belongs to the Cu-Zn superoxide dismutase family.</text>
</comment>
<feature type="domain" description="Superoxide dismutase copper/zinc binding" evidence="4">
    <location>
        <begin position="82"/>
        <end position="187"/>
    </location>
</feature>
<dbReference type="Gene3D" id="2.60.40.200">
    <property type="entry name" value="Superoxide dismutase, copper/zinc binding domain"/>
    <property type="match status" value="1"/>
</dbReference>
<dbReference type="Pfam" id="PF00080">
    <property type="entry name" value="Sod_Cu"/>
    <property type="match status" value="1"/>
</dbReference>
<feature type="region of interest" description="Disordered" evidence="2">
    <location>
        <begin position="105"/>
        <end position="127"/>
    </location>
</feature>
<evidence type="ECO:0000313" key="6">
    <source>
        <dbReference type="Proteomes" id="UP001612928"/>
    </source>
</evidence>
<dbReference type="PROSITE" id="PS51257">
    <property type="entry name" value="PROKAR_LIPOPROTEIN"/>
    <property type="match status" value="1"/>
</dbReference>
<evidence type="ECO:0000259" key="4">
    <source>
        <dbReference type="Pfam" id="PF00080"/>
    </source>
</evidence>
<organism evidence="5 6">
    <name type="scientific">Nonomuraea indica</name>
    <dbReference type="NCBI Taxonomy" id="1581193"/>
    <lineage>
        <taxon>Bacteria</taxon>
        <taxon>Bacillati</taxon>
        <taxon>Actinomycetota</taxon>
        <taxon>Actinomycetes</taxon>
        <taxon>Streptosporangiales</taxon>
        <taxon>Streptosporangiaceae</taxon>
        <taxon>Nonomuraea</taxon>
    </lineage>
</organism>
<accession>A0ABW8A997</accession>
<feature type="chain" id="PRO_5046088455" evidence="3">
    <location>
        <begin position="21"/>
        <end position="191"/>
    </location>
</feature>
<comment type="caution">
    <text evidence="5">The sequence shown here is derived from an EMBL/GenBank/DDBJ whole genome shotgun (WGS) entry which is preliminary data.</text>
</comment>
<dbReference type="EMBL" id="JBITMB010000006">
    <property type="protein sequence ID" value="MFI7443372.1"/>
    <property type="molecule type" value="Genomic_DNA"/>
</dbReference>